<dbReference type="Pfam" id="PF00254">
    <property type="entry name" value="FKBP_C"/>
    <property type="match status" value="1"/>
</dbReference>
<dbReference type="PANTHER" id="PTHR47861">
    <property type="entry name" value="FKBP-TYPE PEPTIDYL-PROLYL CIS-TRANS ISOMERASE SLYD"/>
    <property type="match status" value="1"/>
</dbReference>
<dbReference type="AlphaFoldDB" id="A0A1T4Q7U7"/>
<organism evidence="13 14">
    <name type="scientific">Segatella oulorum</name>
    <dbReference type="NCBI Taxonomy" id="28136"/>
    <lineage>
        <taxon>Bacteria</taxon>
        <taxon>Pseudomonadati</taxon>
        <taxon>Bacteroidota</taxon>
        <taxon>Bacteroidia</taxon>
        <taxon>Bacteroidales</taxon>
        <taxon>Prevotellaceae</taxon>
        <taxon>Segatella</taxon>
    </lineage>
</organism>
<evidence type="ECO:0000256" key="6">
    <source>
        <dbReference type="ARBA" id="ARBA00023110"/>
    </source>
</evidence>
<keyword evidence="6" id="KW-0697">Rotamase</keyword>
<evidence type="ECO:0000256" key="7">
    <source>
        <dbReference type="ARBA" id="ARBA00023186"/>
    </source>
</evidence>
<dbReference type="Proteomes" id="UP000190065">
    <property type="component" value="Unassembled WGS sequence"/>
</dbReference>
<evidence type="ECO:0000259" key="12">
    <source>
        <dbReference type="Pfam" id="PF00254"/>
    </source>
</evidence>
<dbReference type="RefSeq" id="WP_025071169.1">
    <property type="nucleotide sequence ID" value="NZ_CAUUPM010000024.1"/>
</dbReference>
<evidence type="ECO:0000313" key="13">
    <source>
        <dbReference type="EMBL" id="SJZ99860.1"/>
    </source>
</evidence>
<dbReference type="EC" id="5.2.1.8" evidence="4"/>
<evidence type="ECO:0000256" key="9">
    <source>
        <dbReference type="ARBA" id="ARBA00037071"/>
    </source>
</evidence>
<evidence type="ECO:0000313" key="14">
    <source>
        <dbReference type="Proteomes" id="UP000190065"/>
    </source>
</evidence>
<keyword evidence="7" id="KW-0143">Chaperone</keyword>
<keyword evidence="5" id="KW-0963">Cytoplasm</keyword>
<dbReference type="STRING" id="28136.SAMN02745202_01725"/>
<keyword evidence="8 13" id="KW-0413">Isomerase</keyword>
<dbReference type="EMBL" id="FUXK01000020">
    <property type="protein sequence ID" value="SJZ99860.1"/>
    <property type="molecule type" value="Genomic_DNA"/>
</dbReference>
<dbReference type="InterPro" id="IPR048261">
    <property type="entry name" value="SlpA/SlyD-like_ins_sf"/>
</dbReference>
<feature type="domain" description="PPIase FKBP-type" evidence="12">
    <location>
        <begin position="4"/>
        <end position="73"/>
    </location>
</feature>
<dbReference type="GO" id="GO:0005737">
    <property type="term" value="C:cytoplasm"/>
    <property type="evidence" value="ECO:0007669"/>
    <property type="project" value="UniProtKB-SubCell"/>
</dbReference>
<evidence type="ECO:0000256" key="5">
    <source>
        <dbReference type="ARBA" id="ARBA00022490"/>
    </source>
</evidence>
<comment type="subcellular location">
    <subcellularLocation>
        <location evidence="2">Cytoplasm</location>
    </subcellularLocation>
</comment>
<evidence type="ECO:0000256" key="1">
    <source>
        <dbReference type="ARBA" id="ARBA00000971"/>
    </source>
</evidence>
<name>A0A1T4Q7U7_9BACT</name>
<comment type="catalytic activity">
    <reaction evidence="1">
        <text>[protein]-peptidylproline (omega=180) = [protein]-peptidylproline (omega=0)</text>
        <dbReference type="Rhea" id="RHEA:16237"/>
        <dbReference type="Rhea" id="RHEA-COMP:10747"/>
        <dbReference type="Rhea" id="RHEA-COMP:10748"/>
        <dbReference type="ChEBI" id="CHEBI:83833"/>
        <dbReference type="ChEBI" id="CHEBI:83834"/>
        <dbReference type="EC" id="5.2.1.8"/>
    </reaction>
</comment>
<dbReference type="InterPro" id="IPR046357">
    <property type="entry name" value="PPIase_dom_sf"/>
</dbReference>
<dbReference type="eggNOG" id="COG1047">
    <property type="taxonomic scope" value="Bacteria"/>
</dbReference>
<evidence type="ECO:0000256" key="8">
    <source>
        <dbReference type="ARBA" id="ARBA00023235"/>
    </source>
</evidence>
<evidence type="ECO:0000256" key="2">
    <source>
        <dbReference type="ARBA" id="ARBA00004496"/>
    </source>
</evidence>
<comment type="similarity">
    <text evidence="3">Belongs to the FKBP-type PPIase family.</text>
</comment>
<dbReference type="GO" id="GO:0003755">
    <property type="term" value="F:peptidyl-prolyl cis-trans isomerase activity"/>
    <property type="evidence" value="ECO:0007669"/>
    <property type="project" value="UniProtKB-KW"/>
</dbReference>
<evidence type="ECO:0000256" key="3">
    <source>
        <dbReference type="ARBA" id="ARBA00006577"/>
    </source>
</evidence>
<comment type="function">
    <text evidence="9">Also involved in hydrogenase metallocenter assembly, probably by participating in the nickel insertion step. This function in hydrogenase biosynthesis requires chaperone activity and the presence of the metal-binding domain, but not PPIase activity.</text>
</comment>
<accession>A0A1T4Q7U7</accession>
<dbReference type="SUPFAM" id="SSF54534">
    <property type="entry name" value="FKBP-like"/>
    <property type="match status" value="1"/>
</dbReference>
<gene>
    <name evidence="13" type="ORF">SAMN02745202_01725</name>
</gene>
<dbReference type="Gene3D" id="3.10.50.40">
    <property type="match status" value="1"/>
</dbReference>
<evidence type="ECO:0000256" key="11">
    <source>
        <dbReference type="ARBA" id="ARBA00042772"/>
    </source>
</evidence>
<protein>
    <recommendedName>
        <fullName evidence="10">FKBP-type peptidyl-prolyl cis-trans isomerase SlyD</fullName>
        <ecNumber evidence="4">5.2.1.8</ecNumber>
    </recommendedName>
    <alternativeName>
        <fullName evidence="11">Metallochaperone SlyD</fullName>
    </alternativeName>
</protein>
<sequence length="208" mass="22225">MEQEKNKFISVSYRLYDVTAMPKALLEETQDGRPFDFISGFGITLPAFEAAIVNLTKGEHFDFTLSSAEAYGDYVEAHIVDLDKSIFMIDGKFDDTRIAIGAVIPLQNEDGQRFNGRVLAISADKVKIDLNHPLAGKTLNFVGEVLENRDATAEELAQFAKMLHGEHSCGGCGGGCHSGGCGHDEHGEGCHSGGCGHDECGGGCGGCH</sequence>
<dbReference type="GO" id="GO:0042026">
    <property type="term" value="P:protein refolding"/>
    <property type="evidence" value="ECO:0007669"/>
    <property type="project" value="UniProtKB-ARBA"/>
</dbReference>
<evidence type="ECO:0000256" key="4">
    <source>
        <dbReference type="ARBA" id="ARBA00013194"/>
    </source>
</evidence>
<dbReference type="PANTHER" id="PTHR47861:SF3">
    <property type="entry name" value="FKBP-TYPE PEPTIDYL-PROLYL CIS-TRANS ISOMERASE SLYD"/>
    <property type="match status" value="1"/>
</dbReference>
<evidence type="ECO:0000256" key="10">
    <source>
        <dbReference type="ARBA" id="ARBA00040015"/>
    </source>
</evidence>
<dbReference type="Gene3D" id="2.40.10.330">
    <property type="match status" value="1"/>
</dbReference>
<dbReference type="InterPro" id="IPR001179">
    <property type="entry name" value="PPIase_FKBP_dom"/>
</dbReference>
<proteinExistence type="inferred from homology"/>
<reference evidence="13 14" key="1">
    <citation type="submission" date="2017-02" db="EMBL/GenBank/DDBJ databases">
        <authorList>
            <person name="Peterson S.W."/>
        </authorList>
    </citation>
    <scope>NUCLEOTIDE SEQUENCE [LARGE SCALE GENOMIC DNA]</scope>
    <source>
        <strain evidence="13 14">ATCC 43324</strain>
    </source>
</reference>